<keyword evidence="4" id="KW-1185">Reference proteome</keyword>
<organism evidence="3 4">
    <name type="scientific">Aeribacillus alveayuensis</name>
    <dbReference type="NCBI Taxonomy" id="279215"/>
    <lineage>
        <taxon>Bacteria</taxon>
        <taxon>Bacillati</taxon>
        <taxon>Bacillota</taxon>
        <taxon>Bacilli</taxon>
        <taxon>Bacillales</taxon>
        <taxon>Bacillaceae</taxon>
        <taxon>Aeribacillus</taxon>
    </lineage>
</organism>
<dbReference type="InterPro" id="IPR011009">
    <property type="entry name" value="Kinase-like_dom_sf"/>
</dbReference>
<dbReference type="SUPFAM" id="SSF56112">
    <property type="entry name" value="Protein kinase-like (PK-like)"/>
    <property type="match status" value="1"/>
</dbReference>
<dbReference type="InterPro" id="IPR000719">
    <property type="entry name" value="Prot_kinase_dom"/>
</dbReference>
<evidence type="ECO:0000313" key="4">
    <source>
        <dbReference type="Proteomes" id="UP001225646"/>
    </source>
</evidence>
<name>A0ABT9VR90_9BACI</name>
<feature type="transmembrane region" description="Helical" evidence="1">
    <location>
        <begin position="306"/>
        <end position="326"/>
    </location>
</feature>
<dbReference type="Gene3D" id="1.10.510.10">
    <property type="entry name" value="Transferase(Phosphotransferase) domain 1"/>
    <property type="match status" value="1"/>
</dbReference>
<dbReference type="Pfam" id="PF00069">
    <property type="entry name" value="Pkinase"/>
    <property type="match status" value="1"/>
</dbReference>
<dbReference type="RefSeq" id="WP_044747343.1">
    <property type="nucleotide sequence ID" value="NZ_JAUSTR010000015.1"/>
</dbReference>
<comment type="caution">
    <text evidence="3">The sequence shown here is derived from an EMBL/GenBank/DDBJ whole genome shotgun (WGS) entry which is preliminary data.</text>
</comment>
<dbReference type="PROSITE" id="PS50011">
    <property type="entry name" value="PROTEIN_KINASE_DOM"/>
    <property type="match status" value="1"/>
</dbReference>
<feature type="domain" description="Protein kinase" evidence="2">
    <location>
        <begin position="27"/>
        <end position="268"/>
    </location>
</feature>
<dbReference type="Proteomes" id="UP001225646">
    <property type="component" value="Unassembled WGS sequence"/>
</dbReference>
<dbReference type="EMBL" id="JAUSTR010000015">
    <property type="protein sequence ID" value="MDQ0163400.1"/>
    <property type="molecule type" value="Genomic_DNA"/>
</dbReference>
<dbReference type="Gene3D" id="3.30.200.20">
    <property type="entry name" value="Phosphorylase Kinase, domain 1"/>
    <property type="match status" value="1"/>
</dbReference>
<protein>
    <submittedName>
        <fullName evidence="3">Serine/threonine-protein kinase</fullName>
        <ecNumber evidence="3">2.7.11.1</ecNumber>
    </submittedName>
</protein>
<sequence>MMNISMNNNFNISSGTIIKGKWHGNCYRIINILGSGAIGHVYLAECRHGKVALKLSENSMGITSEVNVLKCLAKVQGSSLGPSLVDVDDYFHPELQKHIPFYVMEYIKGEHFIQFIENRGTEWIDILILQLLTNLAELHRFGWVFGDLKPDNLIVTFPPPKIRCIDVGGTTRIGRSIKEFTEFFDRGHWELGIRKAEPSYDLFAVAMIIFNAVYPKRFKKIGKGKDQLLQLMNSHSFLQQRKSVLTKALLGSYTSALEMKEDLLKTIVANRNLRNVSYPLRVNKSQPQSYSKNRKQVKKKKRRKRFFLETFLLLICLALLYSFYILTNLL</sequence>
<reference evidence="3 4" key="1">
    <citation type="submission" date="2023-07" db="EMBL/GenBank/DDBJ databases">
        <title>Genomic Encyclopedia of Type Strains, Phase IV (KMG-IV): sequencing the most valuable type-strain genomes for metagenomic binning, comparative biology and taxonomic classification.</title>
        <authorList>
            <person name="Goeker M."/>
        </authorList>
    </citation>
    <scope>NUCLEOTIDE SEQUENCE [LARGE SCALE GENOMIC DNA]</scope>
    <source>
        <strain evidence="3 4">DSM 19092</strain>
    </source>
</reference>
<dbReference type="GO" id="GO:0004674">
    <property type="term" value="F:protein serine/threonine kinase activity"/>
    <property type="evidence" value="ECO:0007669"/>
    <property type="project" value="UniProtKB-EC"/>
</dbReference>
<dbReference type="PANTHER" id="PTHR44167">
    <property type="entry name" value="OVARIAN-SPECIFIC SERINE/THREONINE-PROTEIN KINASE LOK-RELATED"/>
    <property type="match status" value="1"/>
</dbReference>
<dbReference type="EC" id="2.7.11.1" evidence="3"/>
<keyword evidence="1" id="KW-0472">Membrane</keyword>
<evidence type="ECO:0000313" key="3">
    <source>
        <dbReference type="EMBL" id="MDQ0163400.1"/>
    </source>
</evidence>
<keyword evidence="3" id="KW-0418">Kinase</keyword>
<evidence type="ECO:0000259" key="2">
    <source>
        <dbReference type="PROSITE" id="PS50011"/>
    </source>
</evidence>
<accession>A0ABT9VR90</accession>
<gene>
    <name evidence="3" type="ORF">J2S06_002480</name>
</gene>
<evidence type="ECO:0000256" key="1">
    <source>
        <dbReference type="SAM" id="Phobius"/>
    </source>
</evidence>
<keyword evidence="3" id="KW-0808">Transferase</keyword>
<dbReference type="PANTHER" id="PTHR44167:SF24">
    <property type="entry name" value="SERINE_THREONINE-PROTEIN KINASE CHK2"/>
    <property type="match status" value="1"/>
</dbReference>
<proteinExistence type="predicted"/>
<keyword evidence="1" id="KW-1133">Transmembrane helix</keyword>
<dbReference type="SMART" id="SM00220">
    <property type="entry name" value="S_TKc"/>
    <property type="match status" value="1"/>
</dbReference>
<keyword evidence="1" id="KW-0812">Transmembrane</keyword>